<protein>
    <recommendedName>
        <fullName evidence="6">Cytochrome P450</fullName>
    </recommendedName>
</protein>
<comment type="similarity">
    <text evidence="1">Belongs to the cytochrome P450 family.</text>
</comment>
<dbReference type="PROSITE" id="PS00086">
    <property type="entry name" value="CYTOCHROME_P450"/>
    <property type="match status" value="1"/>
</dbReference>
<evidence type="ECO:0000313" key="4">
    <source>
        <dbReference type="EMBL" id="GBG61503.1"/>
    </source>
</evidence>
<organism evidence="4 5">
    <name type="scientific">Chara braunii</name>
    <name type="common">Braun's stonewort</name>
    <dbReference type="NCBI Taxonomy" id="69332"/>
    <lineage>
        <taxon>Eukaryota</taxon>
        <taxon>Viridiplantae</taxon>
        <taxon>Streptophyta</taxon>
        <taxon>Charophyceae</taxon>
        <taxon>Charales</taxon>
        <taxon>Characeae</taxon>
        <taxon>Chara</taxon>
    </lineage>
</organism>
<evidence type="ECO:0000256" key="2">
    <source>
        <dbReference type="PIRSR" id="PIRSR602401-1"/>
    </source>
</evidence>
<dbReference type="GO" id="GO:0020037">
    <property type="term" value="F:heme binding"/>
    <property type="evidence" value="ECO:0007669"/>
    <property type="project" value="InterPro"/>
</dbReference>
<accession>A0A388JUR9</accession>
<dbReference type="InterPro" id="IPR036396">
    <property type="entry name" value="Cyt_P450_sf"/>
</dbReference>
<proteinExistence type="inferred from homology"/>
<dbReference type="STRING" id="69332.A0A388JUR9"/>
<dbReference type="GO" id="GO:0009507">
    <property type="term" value="C:chloroplast"/>
    <property type="evidence" value="ECO:0007669"/>
    <property type="project" value="TreeGrafter"/>
</dbReference>
<feature type="region of interest" description="Disordered" evidence="3">
    <location>
        <begin position="143"/>
        <end position="210"/>
    </location>
</feature>
<feature type="compositionally biased region" description="Basic and acidic residues" evidence="3">
    <location>
        <begin position="182"/>
        <end position="197"/>
    </location>
</feature>
<dbReference type="Gramene" id="GBG61503">
    <property type="protein sequence ID" value="GBG61503"/>
    <property type="gene ID" value="CBR_g21846"/>
</dbReference>
<dbReference type="InterPro" id="IPR017972">
    <property type="entry name" value="Cyt_P450_CS"/>
</dbReference>
<dbReference type="InterPro" id="IPR002401">
    <property type="entry name" value="Cyt_P450_E_grp-I"/>
</dbReference>
<dbReference type="InterPro" id="IPR050196">
    <property type="entry name" value="Cytochrome_P450_Monoox"/>
</dbReference>
<dbReference type="Proteomes" id="UP000265515">
    <property type="component" value="Unassembled WGS sequence"/>
</dbReference>
<dbReference type="SUPFAM" id="SSF48264">
    <property type="entry name" value="Cytochrome P450"/>
    <property type="match status" value="1"/>
</dbReference>
<dbReference type="OrthoDB" id="1470350at2759"/>
<dbReference type="PANTHER" id="PTHR24291">
    <property type="entry name" value="CYTOCHROME P450 FAMILY 4"/>
    <property type="match status" value="1"/>
</dbReference>
<name>A0A388JUR9_CHABU</name>
<dbReference type="Gene3D" id="1.10.630.10">
    <property type="entry name" value="Cytochrome P450"/>
    <property type="match status" value="1"/>
</dbReference>
<dbReference type="OMA" id="NVKRMAV"/>
<dbReference type="Pfam" id="PF00067">
    <property type="entry name" value="p450"/>
    <property type="match status" value="1"/>
</dbReference>
<keyword evidence="2" id="KW-0479">Metal-binding</keyword>
<dbReference type="InterPro" id="IPR001128">
    <property type="entry name" value="Cyt_P450"/>
</dbReference>
<dbReference type="EMBL" id="BFEA01000020">
    <property type="protein sequence ID" value="GBG61503.1"/>
    <property type="molecule type" value="Genomic_DNA"/>
</dbReference>
<sequence length="719" mass="79239">MEGSIGIAMASCSAMQSAVLASVSFPPSPSSCCTNMEPCGANVAFAKPSERGAHLTWTSHHHLPTSVRSGTCTPFPVTCVREARRGAGVGVGVGPATSIYEKRWVKTADHHLATEARRSARTWAVEVEGTICRRQTLAPSPEWESAHYQRVARRRTQLKATTGRGGRGALRGEEEEEEEEEVDKKSTGDEGSAERTEGSGNGASKDTKGAGLSWISPDWLTSLVRGCMGALRGPDQSGIPVANAKLDDVRDLLGGALFLPLFKWMLESGPVYRLAAGPRNFVVIGDPQAAKHVLRNYGKYKKGLVSEVAEFLFGSGFAIAEGEIWTVRRRAVAPSLHKKYLGTMVDRVFGACADRLVQKLDQAALERRAVDVESCFSQLTLDVIGKAVFNFDFDSLQRDSPLIQAVYTALKETESRSTDILPYWQIPLLCQLVPRQREAAAAVALIRATVEELIAKCKAMVDKEEQEQGQGNNVDEDYVNESDPSVLRFLLQSREEVSSQQLRDDLLSMLVAGHETTGSVLTWTVYLLVKNPTTMAKVKEELDKVLGDRRKPNLEDTKDLKYLIRCINESMRLYPHPPILIRRSNESDVLPGGYRVGAGQDIMISVYNIHHSPQVWDKPEEFIPERFDLDGPIPNETNTDFRYIPFSGGPRKCIGDQFAMLEAIVSLAIIFQNFDFELVPNQTIGMTTGATIHTSTGLYMTMKRRERVAASAASEFVLV</sequence>
<dbReference type="CDD" id="cd11046">
    <property type="entry name" value="CYP97"/>
    <property type="match status" value="1"/>
</dbReference>
<dbReference type="PRINTS" id="PR00463">
    <property type="entry name" value="EP450I"/>
</dbReference>
<evidence type="ECO:0008006" key="6">
    <source>
        <dbReference type="Google" id="ProtNLM"/>
    </source>
</evidence>
<comment type="cofactor">
    <cofactor evidence="2">
        <name>heme</name>
        <dbReference type="ChEBI" id="CHEBI:30413"/>
    </cofactor>
</comment>
<keyword evidence="2" id="KW-0408">Iron</keyword>
<gene>
    <name evidence="4" type="ORF">CBR_g21846</name>
</gene>
<keyword evidence="2" id="KW-0349">Heme</keyword>
<dbReference type="GO" id="GO:0005506">
    <property type="term" value="F:iron ion binding"/>
    <property type="evidence" value="ECO:0007669"/>
    <property type="project" value="InterPro"/>
</dbReference>
<feature type="binding site" description="axial binding residue" evidence="2">
    <location>
        <position position="653"/>
    </location>
    <ligand>
        <name>heme</name>
        <dbReference type="ChEBI" id="CHEBI:30413"/>
    </ligand>
    <ligandPart>
        <name>Fe</name>
        <dbReference type="ChEBI" id="CHEBI:18248"/>
    </ligandPart>
</feature>
<dbReference type="GO" id="GO:0004497">
    <property type="term" value="F:monooxygenase activity"/>
    <property type="evidence" value="ECO:0007669"/>
    <property type="project" value="InterPro"/>
</dbReference>
<evidence type="ECO:0000313" key="5">
    <source>
        <dbReference type="Proteomes" id="UP000265515"/>
    </source>
</evidence>
<dbReference type="AlphaFoldDB" id="A0A388JUR9"/>
<evidence type="ECO:0000256" key="3">
    <source>
        <dbReference type="SAM" id="MobiDB-lite"/>
    </source>
</evidence>
<comment type="caution">
    <text evidence="4">The sequence shown here is derived from an EMBL/GenBank/DDBJ whole genome shotgun (WGS) entry which is preliminary data.</text>
</comment>
<keyword evidence="5" id="KW-1185">Reference proteome</keyword>
<dbReference type="PRINTS" id="PR00385">
    <property type="entry name" value="P450"/>
</dbReference>
<dbReference type="GO" id="GO:0016705">
    <property type="term" value="F:oxidoreductase activity, acting on paired donors, with incorporation or reduction of molecular oxygen"/>
    <property type="evidence" value="ECO:0007669"/>
    <property type="project" value="InterPro"/>
</dbReference>
<reference evidence="4 5" key="1">
    <citation type="journal article" date="2018" name="Cell">
        <title>The Chara Genome: Secondary Complexity and Implications for Plant Terrestrialization.</title>
        <authorList>
            <person name="Nishiyama T."/>
            <person name="Sakayama H."/>
            <person name="Vries J.D."/>
            <person name="Buschmann H."/>
            <person name="Saint-Marcoux D."/>
            <person name="Ullrich K.K."/>
            <person name="Haas F.B."/>
            <person name="Vanderstraeten L."/>
            <person name="Becker D."/>
            <person name="Lang D."/>
            <person name="Vosolsobe S."/>
            <person name="Rombauts S."/>
            <person name="Wilhelmsson P.K.I."/>
            <person name="Janitza P."/>
            <person name="Kern R."/>
            <person name="Heyl A."/>
            <person name="Rumpler F."/>
            <person name="Villalobos L.I.A.C."/>
            <person name="Clay J.M."/>
            <person name="Skokan R."/>
            <person name="Toyoda A."/>
            <person name="Suzuki Y."/>
            <person name="Kagoshima H."/>
            <person name="Schijlen E."/>
            <person name="Tajeshwar N."/>
            <person name="Catarino B."/>
            <person name="Hetherington A.J."/>
            <person name="Saltykova A."/>
            <person name="Bonnot C."/>
            <person name="Breuninger H."/>
            <person name="Symeonidi A."/>
            <person name="Radhakrishnan G.V."/>
            <person name="Van Nieuwerburgh F."/>
            <person name="Deforce D."/>
            <person name="Chang C."/>
            <person name="Karol K.G."/>
            <person name="Hedrich R."/>
            <person name="Ulvskov P."/>
            <person name="Glockner G."/>
            <person name="Delwiche C.F."/>
            <person name="Petrasek J."/>
            <person name="Van de Peer Y."/>
            <person name="Friml J."/>
            <person name="Beilby M."/>
            <person name="Dolan L."/>
            <person name="Kohara Y."/>
            <person name="Sugano S."/>
            <person name="Fujiyama A."/>
            <person name="Delaux P.-M."/>
            <person name="Quint M."/>
            <person name="TheiBen G."/>
            <person name="Hagemann M."/>
            <person name="Harholt J."/>
            <person name="Dunand C."/>
            <person name="Zachgo S."/>
            <person name="Langdale J."/>
            <person name="Maumus F."/>
            <person name="Straeten D.V.D."/>
            <person name="Gould S.B."/>
            <person name="Rensing S.A."/>
        </authorList>
    </citation>
    <scope>NUCLEOTIDE SEQUENCE [LARGE SCALE GENOMIC DNA]</scope>
    <source>
        <strain evidence="4 5">S276</strain>
    </source>
</reference>
<evidence type="ECO:0000256" key="1">
    <source>
        <dbReference type="ARBA" id="ARBA00010617"/>
    </source>
</evidence>
<dbReference type="PANTHER" id="PTHR24291:SF134">
    <property type="entry name" value="CAROTENE EPSILON-MONOOXYGENASE, CHLOROPLASTIC"/>
    <property type="match status" value="1"/>
</dbReference>